<evidence type="ECO:0000313" key="2">
    <source>
        <dbReference type="EMBL" id="MBB5062671.1"/>
    </source>
</evidence>
<dbReference type="AlphaFoldDB" id="A0A7W8E8J1"/>
<dbReference type="Proteomes" id="UP000584867">
    <property type="component" value="Unassembled WGS sequence"/>
</dbReference>
<organism evidence="2 3">
    <name type="scientific">Granulicella mallensis</name>
    <dbReference type="NCBI Taxonomy" id="940614"/>
    <lineage>
        <taxon>Bacteria</taxon>
        <taxon>Pseudomonadati</taxon>
        <taxon>Acidobacteriota</taxon>
        <taxon>Terriglobia</taxon>
        <taxon>Terriglobales</taxon>
        <taxon>Acidobacteriaceae</taxon>
        <taxon>Granulicella</taxon>
    </lineage>
</organism>
<feature type="domain" description="AB hydrolase-1" evidence="1">
    <location>
        <begin position="4"/>
        <end position="227"/>
    </location>
</feature>
<evidence type="ECO:0000259" key="1">
    <source>
        <dbReference type="Pfam" id="PF12697"/>
    </source>
</evidence>
<dbReference type="RefSeq" id="WP_184253252.1">
    <property type="nucleotide sequence ID" value="NZ_JACHIO010000003.1"/>
</dbReference>
<dbReference type="InterPro" id="IPR029058">
    <property type="entry name" value="AB_hydrolase_fold"/>
</dbReference>
<dbReference type="SUPFAM" id="SSF53474">
    <property type="entry name" value="alpha/beta-Hydrolases"/>
    <property type="match status" value="1"/>
</dbReference>
<dbReference type="Gene3D" id="3.40.50.1820">
    <property type="entry name" value="alpha/beta hydrolase"/>
    <property type="match status" value="1"/>
</dbReference>
<sequence length="235" mass="25810">MATFVLVHGAFHGSWSWKRVRNALQAAGHEVFTPTLTGLGERSHLNSPNVNLSTHILDVINLIKWEELSNVVLCGHSYGGCVISGAAEQLNSSIRALVYVEGFVLEDGESLMDLFPREQVNQARQQAQTAGDGWKILPFPASVLGTNSADVDWVDAQLTPQPIASFEEPLLFAKRSPEVADILHILATGYESPFPIAAAHERAKKRGWATRTVSCGHEVMLDRPDDLTKLLLEYV</sequence>
<dbReference type="EMBL" id="JACHIO010000003">
    <property type="protein sequence ID" value="MBB5062671.1"/>
    <property type="molecule type" value="Genomic_DNA"/>
</dbReference>
<accession>A0A7W8E8J1</accession>
<dbReference type="PANTHER" id="PTHR37017:SF11">
    <property type="entry name" value="ESTERASE_LIPASE_THIOESTERASE DOMAIN-CONTAINING PROTEIN"/>
    <property type="match status" value="1"/>
</dbReference>
<reference evidence="2 3" key="1">
    <citation type="submission" date="2020-08" db="EMBL/GenBank/DDBJ databases">
        <title>Genomic Encyclopedia of Type Strains, Phase IV (KMG-V): Genome sequencing to study the core and pangenomes of soil and plant-associated prokaryotes.</title>
        <authorList>
            <person name="Whitman W."/>
        </authorList>
    </citation>
    <scope>NUCLEOTIDE SEQUENCE [LARGE SCALE GENOMIC DNA]</scope>
    <source>
        <strain evidence="2 3">X5P3</strain>
    </source>
</reference>
<evidence type="ECO:0000313" key="3">
    <source>
        <dbReference type="Proteomes" id="UP000584867"/>
    </source>
</evidence>
<name>A0A7W8E8J1_9BACT</name>
<dbReference type="InterPro" id="IPR000073">
    <property type="entry name" value="AB_hydrolase_1"/>
</dbReference>
<protein>
    <submittedName>
        <fullName evidence="2">Pimeloyl-ACP methyl ester carboxylesterase</fullName>
    </submittedName>
</protein>
<dbReference type="InterPro" id="IPR052897">
    <property type="entry name" value="Sec-Metab_Biosynth_Hydrolase"/>
</dbReference>
<comment type="caution">
    <text evidence="2">The sequence shown here is derived from an EMBL/GenBank/DDBJ whole genome shotgun (WGS) entry which is preliminary data.</text>
</comment>
<proteinExistence type="predicted"/>
<dbReference type="PANTHER" id="PTHR37017">
    <property type="entry name" value="AB HYDROLASE-1 DOMAIN-CONTAINING PROTEIN-RELATED"/>
    <property type="match status" value="1"/>
</dbReference>
<dbReference type="Pfam" id="PF12697">
    <property type="entry name" value="Abhydrolase_6"/>
    <property type="match status" value="1"/>
</dbReference>
<gene>
    <name evidence="2" type="ORF">HDF15_001001</name>
</gene>